<comment type="similarity">
    <text evidence="2">Belongs to the MotB family.</text>
</comment>
<dbReference type="KEGG" id="dvm:DvMF_2211"/>
<feature type="compositionally biased region" description="Pro residues" evidence="8">
    <location>
        <begin position="1"/>
        <end position="11"/>
    </location>
</feature>
<proteinExistence type="inferred from homology"/>
<name>B8DQN5_NITV9</name>
<feature type="transmembrane region" description="Helical" evidence="9">
    <location>
        <begin position="48"/>
        <end position="68"/>
    </location>
</feature>
<dbReference type="InterPro" id="IPR036737">
    <property type="entry name" value="OmpA-like_sf"/>
</dbReference>
<accession>B8DQN5</accession>
<keyword evidence="6 7" id="KW-0472">Membrane</keyword>
<organism evidence="11">
    <name type="scientific">Nitratidesulfovibrio vulgaris (strain DSM 19637 / Miyazaki F)</name>
    <name type="common">Desulfovibrio vulgaris</name>
    <dbReference type="NCBI Taxonomy" id="883"/>
    <lineage>
        <taxon>Bacteria</taxon>
        <taxon>Pseudomonadati</taxon>
        <taxon>Thermodesulfobacteriota</taxon>
        <taxon>Desulfovibrionia</taxon>
        <taxon>Desulfovibrionales</taxon>
        <taxon>Desulfovibrionaceae</taxon>
        <taxon>Nitratidesulfovibrio</taxon>
    </lineage>
</organism>
<dbReference type="Pfam" id="PF13677">
    <property type="entry name" value="MotB_plug"/>
    <property type="match status" value="1"/>
</dbReference>
<evidence type="ECO:0000259" key="10">
    <source>
        <dbReference type="PROSITE" id="PS51123"/>
    </source>
</evidence>
<dbReference type="EMBL" id="CP001197">
    <property type="protein sequence ID" value="ACL09154.1"/>
    <property type="molecule type" value="Genomic_DNA"/>
</dbReference>
<evidence type="ECO:0000256" key="6">
    <source>
        <dbReference type="ARBA" id="ARBA00023136"/>
    </source>
</evidence>
<feature type="domain" description="OmpA-like" evidence="10">
    <location>
        <begin position="150"/>
        <end position="306"/>
    </location>
</feature>
<dbReference type="InterPro" id="IPR050330">
    <property type="entry name" value="Bact_OuterMem_StrucFunc"/>
</dbReference>
<evidence type="ECO:0000313" key="11">
    <source>
        <dbReference type="EMBL" id="ACL09154.1"/>
    </source>
</evidence>
<comment type="subcellular location">
    <subcellularLocation>
        <location evidence="1">Cell membrane</location>
        <topology evidence="1">Single-pass membrane protein</topology>
    </subcellularLocation>
</comment>
<dbReference type="PROSITE" id="PS51123">
    <property type="entry name" value="OMPA_2"/>
    <property type="match status" value="1"/>
</dbReference>
<reference evidence="11" key="1">
    <citation type="submission" date="2008-10" db="EMBL/GenBank/DDBJ databases">
        <title>Complete sequence of Desulfovibrio vulgaris str. 'Miyazaki F'.</title>
        <authorList>
            <person name="Lucas S."/>
            <person name="Copeland A."/>
            <person name="Lapidus A."/>
            <person name="Glavina del Rio T."/>
            <person name="Dalin E."/>
            <person name="Tice H."/>
            <person name="Bruce D."/>
            <person name="Goodwin L."/>
            <person name="Pitluck S."/>
            <person name="Sims D."/>
            <person name="Brettin T."/>
            <person name="Detter J.C."/>
            <person name="Han C."/>
            <person name="Larimer F."/>
            <person name="Land M."/>
            <person name="Hauser L."/>
            <person name="Kyrpides N."/>
            <person name="Mikhailova N."/>
            <person name="Hazen T.C."/>
            <person name="Richardson P."/>
        </authorList>
    </citation>
    <scope>NUCLEOTIDE SEQUENCE</scope>
    <source>
        <strain evidence="11">Miyazaki F</strain>
    </source>
</reference>
<dbReference type="InterPro" id="IPR025713">
    <property type="entry name" value="MotB-like_N_dom"/>
</dbReference>
<feature type="compositionally biased region" description="Basic and acidic residues" evidence="8">
    <location>
        <begin position="291"/>
        <end position="300"/>
    </location>
</feature>
<evidence type="ECO:0000256" key="7">
    <source>
        <dbReference type="PROSITE-ProRule" id="PRU00473"/>
    </source>
</evidence>
<feature type="region of interest" description="Disordered" evidence="8">
    <location>
        <begin position="258"/>
        <end position="311"/>
    </location>
</feature>
<evidence type="ECO:0000256" key="4">
    <source>
        <dbReference type="ARBA" id="ARBA00022692"/>
    </source>
</evidence>
<dbReference type="GO" id="GO:0005886">
    <property type="term" value="C:plasma membrane"/>
    <property type="evidence" value="ECO:0007669"/>
    <property type="project" value="UniProtKB-SubCell"/>
</dbReference>
<dbReference type="PANTHER" id="PTHR30329">
    <property type="entry name" value="STATOR ELEMENT OF FLAGELLAR MOTOR COMPLEX"/>
    <property type="match status" value="1"/>
</dbReference>
<keyword evidence="4 9" id="KW-0812">Transmembrane</keyword>
<gene>
    <name evidence="11" type="ordered locus">DvMF_2211</name>
</gene>
<dbReference type="Pfam" id="PF00691">
    <property type="entry name" value="OmpA"/>
    <property type="match status" value="1"/>
</dbReference>
<dbReference type="InterPro" id="IPR006665">
    <property type="entry name" value="OmpA-like"/>
</dbReference>
<keyword evidence="3" id="KW-1003">Cell membrane</keyword>
<evidence type="ECO:0000256" key="3">
    <source>
        <dbReference type="ARBA" id="ARBA00022475"/>
    </source>
</evidence>
<evidence type="ECO:0000256" key="2">
    <source>
        <dbReference type="ARBA" id="ARBA00008914"/>
    </source>
</evidence>
<dbReference type="eggNOG" id="COG1360">
    <property type="taxonomic scope" value="Bacteria"/>
</dbReference>
<keyword evidence="5 9" id="KW-1133">Transmembrane helix</keyword>
<evidence type="ECO:0000256" key="9">
    <source>
        <dbReference type="SAM" id="Phobius"/>
    </source>
</evidence>
<dbReference type="STRING" id="883.DvMF_2211"/>
<dbReference type="SUPFAM" id="SSF103088">
    <property type="entry name" value="OmpA-like"/>
    <property type="match status" value="1"/>
</dbReference>
<evidence type="ECO:0000256" key="5">
    <source>
        <dbReference type="ARBA" id="ARBA00022989"/>
    </source>
</evidence>
<dbReference type="AlphaFoldDB" id="B8DQN5"/>
<evidence type="ECO:0000256" key="1">
    <source>
        <dbReference type="ARBA" id="ARBA00004162"/>
    </source>
</evidence>
<dbReference type="OrthoDB" id="9805566at2"/>
<dbReference type="HOGENOM" id="CLU_016890_0_1_7"/>
<dbReference type="CDD" id="cd07185">
    <property type="entry name" value="OmpA_C-like"/>
    <property type="match status" value="1"/>
</dbReference>
<protein>
    <submittedName>
        <fullName evidence="11">OmpA/MotB domain protein</fullName>
    </submittedName>
</protein>
<sequence length="311" mass="33138">MADTPSVPPGLPRQASSPAPPHAPPHVHGPARRPRRAQEEDKPRQPWLLTYSDLVTLLLTFFVLLLSMSSMNRVTLSRIGSHFGEAGEQALGVTGSVPERIRLLEPLLARPAQVFAHQREIKELLFPGAELPPGIDRSTLDKNLRILEHPEGVVLALTDDLLFAPGQWQLREASRPLLGMLAEVLEYVTADVAIAGHSDPRTEGVSALEQAAGAGGGAGVVTGDAIGYELAGRRALTVLEYFVQRKLDPARFSVAGYGPDRPSLAGQPPSPGAPGVPEASGEPDAAAGSSDPDRNRRVEILVKTTPRLGGY</sequence>
<dbReference type="Gene3D" id="3.30.1330.60">
    <property type="entry name" value="OmpA-like domain"/>
    <property type="match status" value="1"/>
</dbReference>
<dbReference type="PANTHER" id="PTHR30329:SF21">
    <property type="entry name" value="LIPOPROTEIN YIAD-RELATED"/>
    <property type="match status" value="1"/>
</dbReference>
<feature type="region of interest" description="Disordered" evidence="8">
    <location>
        <begin position="1"/>
        <end position="44"/>
    </location>
</feature>
<evidence type="ECO:0000256" key="8">
    <source>
        <dbReference type="SAM" id="MobiDB-lite"/>
    </source>
</evidence>